<feature type="domain" description="NADH-ubiquinone oxidoreductase 21kDa subunit N-terminal" evidence="1">
    <location>
        <begin position="5"/>
        <end position="89"/>
    </location>
</feature>
<feature type="domain" description="NADH-ubiquinone oxidoreductase 21kDa subunit C-terminal fungi" evidence="2">
    <location>
        <begin position="99"/>
        <end position="161"/>
    </location>
</feature>
<protein>
    <submittedName>
        <fullName evidence="3">NADH-ubiquinone oxidoreductase complex I, 21 kDa subunit-domain-containing protein</fullName>
    </submittedName>
</protein>
<gene>
    <name evidence="3" type="ORF">DB88DRAFT_501999</name>
</gene>
<evidence type="ECO:0000313" key="3">
    <source>
        <dbReference type="EMBL" id="KAK1921038.1"/>
    </source>
</evidence>
<dbReference type="Pfam" id="PF10785">
    <property type="entry name" value="NADH-u_ox-rdase"/>
    <property type="match status" value="1"/>
</dbReference>
<dbReference type="Pfam" id="PF12853">
    <property type="entry name" value="NADH_u_ox_C"/>
    <property type="match status" value="1"/>
</dbReference>
<evidence type="ECO:0000259" key="1">
    <source>
        <dbReference type="Pfam" id="PF10785"/>
    </source>
</evidence>
<evidence type="ECO:0000259" key="2">
    <source>
        <dbReference type="Pfam" id="PF12853"/>
    </source>
</evidence>
<dbReference type="PANTHER" id="PTHR34062">
    <property type="entry name" value="OXIDOREDUCTASE 21 KDA SUBUNIT, PUTATIVE (AFU_ORTHOLOGUE AFUA_4G04750)-RELATED"/>
    <property type="match status" value="1"/>
</dbReference>
<sequence length="164" mass="18454">MFGAEYPVIDTDPTFSRVVRYFRTSDYAAWAGATATMPALLYAWERVDYSGATQRQLRSGLKINGLLGFCAGFLLAYQNSSMRFWGWKENAEEIVKDKKEMSERVAKGLPVYGESDLTPYMQGLAARNSTYSAVFLGVMPWFNTVNHPFHGVDTEKAYGEKKSS</sequence>
<reference evidence="3" key="1">
    <citation type="submission" date="2023-02" db="EMBL/GenBank/DDBJ databases">
        <title>Identification and recombinant expression of a fungal hydrolase from Papiliotrema laurentii that hydrolyzes apple cutin and clears colloidal polyester polyurethane.</title>
        <authorList>
            <consortium name="DOE Joint Genome Institute"/>
            <person name="Roman V.A."/>
            <person name="Bojanowski C."/>
            <person name="Crable B.R."/>
            <person name="Wagner D.N."/>
            <person name="Hung C.S."/>
            <person name="Nadeau L.J."/>
            <person name="Schratz L."/>
            <person name="Haridas S."/>
            <person name="Pangilinan J."/>
            <person name="Lipzen A."/>
            <person name="Na H."/>
            <person name="Yan M."/>
            <person name="Ng V."/>
            <person name="Grigoriev I.V."/>
            <person name="Spatafora J.W."/>
            <person name="Barlow D."/>
            <person name="Biffinger J."/>
            <person name="Kelley-Loughnane N."/>
            <person name="Varaljay V.A."/>
            <person name="Crookes-Goodson W.J."/>
        </authorList>
    </citation>
    <scope>NUCLEOTIDE SEQUENCE</scope>
    <source>
        <strain evidence="3">5307AH</strain>
    </source>
</reference>
<name>A0AAD9CUW3_PAPLA</name>
<dbReference type="AlphaFoldDB" id="A0AAD9CUW3"/>
<evidence type="ECO:0000313" key="4">
    <source>
        <dbReference type="Proteomes" id="UP001182556"/>
    </source>
</evidence>
<dbReference type="EMBL" id="JAODAN010000012">
    <property type="protein sequence ID" value="KAK1921038.1"/>
    <property type="molecule type" value="Genomic_DNA"/>
</dbReference>
<organism evidence="3 4">
    <name type="scientific">Papiliotrema laurentii</name>
    <name type="common">Cryptococcus laurentii</name>
    <dbReference type="NCBI Taxonomy" id="5418"/>
    <lineage>
        <taxon>Eukaryota</taxon>
        <taxon>Fungi</taxon>
        <taxon>Dikarya</taxon>
        <taxon>Basidiomycota</taxon>
        <taxon>Agaricomycotina</taxon>
        <taxon>Tremellomycetes</taxon>
        <taxon>Tremellales</taxon>
        <taxon>Rhynchogastremaceae</taxon>
        <taxon>Papiliotrema</taxon>
    </lineage>
</organism>
<dbReference type="InterPro" id="IPR053229">
    <property type="entry name" value="NADH-Q_oxidrdct_subunit"/>
</dbReference>
<comment type="caution">
    <text evidence="3">The sequence shown here is derived from an EMBL/GenBank/DDBJ whole genome shotgun (WGS) entry which is preliminary data.</text>
</comment>
<dbReference type="InterPro" id="IPR024549">
    <property type="entry name" value="NADH-UbQ_OxRdtase_su21_C_fun"/>
</dbReference>
<dbReference type="PANTHER" id="PTHR34062:SF1">
    <property type="entry name" value="NADH-UBIQUINONE OXIDOREDUCTASE 21KDA SUBUNIT N-TERMINAL DOMAIN-CONTAINING PROTEIN"/>
    <property type="match status" value="1"/>
</dbReference>
<accession>A0AAD9CUW3</accession>
<dbReference type="Proteomes" id="UP001182556">
    <property type="component" value="Unassembled WGS sequence"/>
</dbReference>
<proteinExistence type="predicted"/>
<dbReference type="InterPro" id="IPR019721">
    <property type="entry name" value="NADH-UbQ_OxRdtase_su21_N"/>
</dbReference>
<keyword evidence="4" id="KW-1185">Reference proteome</keyword>